<feature type="non-terminal residue" evidence="3">
    <location>
        <position position="1"/>
    </location>
</feature>
<organism evidence="3">
    <name type="scientific">marine metagenome</name>
    <dbReference type="NCBI Taxonomy" id="408172"/>
    <lineage>
        <taxon>unclassified sequences</taxon>
        <taxon>metagenomes</taxon>
        <taxon>ecological metagenomes</taxon>
    </lineage>
</organism>
<reference evidence="3" key="1">
    <citation type="submission" date="2018-05" db="EMBL/GenBank/DDBJ databases">
        <authorList>
            <person name="Lanie J.A."/>
            <person name="Ng W.-L."/>
            <person name="Kazmierczak K.M."/>
            <person name="Andrzejewski T.M."/>
            <person name="Davidsen T.M."/>
            <person name="Wayne K.J."/>
            <person name="Tettelin H."/>
            <person name="Glass J.I."/>
            <person name="Rusch D."/>
            <person name="Podicherti R."/>
            <person name="Tsui H.-C.T."/>
            <person name="Winkler M.E."/>
        </authorList>
    </citation>
    <scope>NUCLEOTIDE SEQUENCE</scope>
</reference>
<name>A0A381USH4_9ZZZZ</name>
<evidence type="ECO:0000259" key="2">
    <source>
        <dbReference type="Pfam" id="PF02538"/>
    </source>
</evidence>
<sequence length="373" mass="40129">LPENFLGDLNAQIGSVSTAERRILELLDHYDVDTLLAVIDGILSATERQVRQFISDWPDGVFRGVSYVDDDGFDSEMIPIRAEVTIEGDAMKIDLSESSAQVTGFINSAYANTRSIAHAAIMYLAPYDVAKNEGSMGPLSVVAPRGLIVNANPPAPVCMSTNHCAEEIIEAVFKALANAVPQAVNAGFSRRLRYAITGTDPRTGRYFIWHFFMARGGGGASLGFDGWTCVGEVNVAGGIRAPSVEVTEERFPLFVVNHELRPDSAGDGQWRGGLGSVCEIIYEGNDEATMNTAGDGVIVPPFGLFGGSQGQPHHYSLVSNSTERKLRSKETGISVLPGDHIIALSSGGGGYGDPKKRDENSRLWDERNGYASR</sequence>
<dbReference type="Pfam" id="PF02538">
    <property type="entry name" value="Hydantoinase_B"/>
    <property type="match status" value="1"/>
</dbReference>
<dbReference type="InterPro" id="IPR003692">
    <property type="entry name" value="Hydantoinase_B"/>
</dbReference>
<dbReference type="PANTHER" id="PTHR11365:SF23">
    <property type="entry name" value="HYPOTHETICAL 5-OXOPROLINASE (EUROFUNG)-RELATED"/>
    <property type="match status" value="1"/>
</dbReference>
<feature type="region of interest" description="Disordered" evidence="1">
    <location>
        <begin position="345"/>
        <end position="373"/>
    </location>
</feature>
<feature type="compositionally biased region" description="Basic and acidic residues" evidence="1">
    <location>
        <begin position="353"/>
        <end position="373"/>
    </location>
</feature>
<gene>
    <name evidence="3" type="ORF">METZ01_LOCUS83950</name>
</gene>
<dbReference type="EMBL" id="UINC01007042">
    <property type="protein sequence ID" value="SVA31096.1"/>
    <property type="molecule type" value="Genomic_DNA"/>
</dbReference>
<feature type="domain" description="Hydantoinase B/oxoprolinase" evidence="2">
    <location>
        <begin position="2"/>
        <end position="354"/>
    </location>
</feature>
<dbReference type="InterPro" id="IPR045079">
    <property type="entry name" value="Oxoprolinase-like"/>
</dbReference>
<dbReference type="GO" id="GO:0017168">
    <property type="term" value="F:5-oxoprolinase (ATP-hydrolyzing) activity"/>
    <property type="evidence" value="ECO:0007669"/>
    <property type="project" value="TreeGrafter"/>
</dbReference>
<evidence type="ECO:0000256" key="1">
    <source>
        <dbReference type="SAM" id="MobiDB-lite"/>
    </source>
</evidence>
<protein>
    <recommendedName>
        <fullName evidence="2">Hydantoinase B/oxoprolinase domain-containing protein</fullName>
    </recommendedName>
</protein>
<evidence type="ECO:0000313" key="3">
    <source>
        <dbReference type="EMBL" id="SVA31096.1"/>
    </source>
</evidence>
<dbReference type="GO" id="GO:0006749">
    <property type="term" value="P:glutathione metabolic process"/>
    <property type="evidence" value="ECO:0007669"/>
    <property type="project" value="TreeGrafter"/>
</dbReference>
<dbReference type="AlphaFoldDB" id="A0A381USH4"/>
<proteinExistence type="predicted"/>
<dbReference type="GO" id="GO:0005829">
    <property type="term" value="C:cytosol"/>
    <property type="evidence" value="ECO:0007669"/>
    <property type="project" value="TreeGrafter"/>
</dbReference>
<dbReference type="PANTHER" id="PTHR11365">
    <property type="entry name" value="5-OXOPROLINASE RELATED"/>
    <property type="match status" value="1"/>
</dbReference>
<accession>A0A381USH4</accession>